<feature type="domain" description="TRASH" evidence="2">
    <location>
        <begin position="141"/>
        <end position="175"/>
    </location>
</feature>
<dbReference type="Pfam" id="PF18780">
    <property type="entry name" value="HNH_repeat"/>
    <property type="match status" value="2"/>
</dbReference>
<protein>
    <recommendedName>
        <fullName evidence="5">HNH endonuclease</fullName>
    </recommendedName>
</protein>
<dbReference type="Gene3D" id="1.10.30.50">
    <property type="match status" value="1"/>
</dbReference>
<keyword evidence="4" id="KW-1185">Reference proteome</keyword>
<evidence type="ECO:0000313" key="3">
    <source>
        <dbReference type="EMBL" id="GGJ16763.1"/>
    </source>
</evidence>
<dbReference type="InterPro" id="IPR003615">
    <property type="entry name" value="HNH_nuc"/>
</dbReference>
<evidence type="ECO:0008006" key="5">
    <source>
        <dbReference type="Google" id="ProtNLM"/>
    </source>
</evidence>
<evidence type="ECO:0000313" key="4">
    <source>
        <dbReference type="Proteomes" id="UP000653099"/>
    </source>
</evidence>
<dbReference type="InterPro" id="IPR011017">
    <property type="entry name" value="TRASH_dom"/>
</dbReference>
<proteinExistence type="predicted"/>
<dbReference type="RefSeq" id="WP_188788569.1">
    <property type="nucleotide sequence ID" value="NZ_BMOC01000029.1"/>
</dbReference>
<dbReference type="GO" id="GO:0003676">
    <property type="term" value="F:nucleic acid binding"/>
    <property type="evidence" value="ECO:0007669"/>
    <property type="project" value="InterPro"/>
</dbReference>
<feature type="domain" description="HNH nuclease" evidence="1">
    <location>
        <begin position="248"/>
        <end position="319"/>
    </location>
</feature>
<gene>
    <name evidence="3" type="ORF">GCM10008995_28360</name>
</gene>
<sequence>MGERVDKDDLLADLRRVYQKLDSPPSESQYREYGHYSASAVRNRFGRFTEGRAAAGIPNPDMRGGNNRISRQDLLEELQRLGEDLGKTPTRKEMQKDGAYGEKPYRREFGSWSEALLAAGYSYSELNRPGTHVAKRIIVECTVCGESDQRLQSDIAGKQNTFCSQECLHTWRSEQFAGDAHPLTERIEVNCEWCGNSMQRIPAVVEMRTYHFCNYDCMGEWRSEFRAGEDAPAWEGGIGLYRGPNWLTQRKRTVERDGRQCQRCGCTEAEHFDKYGRELSVHHLTPVREFYRETDDGEPDFTEMNALDNLITLCIECHRRIEKLPVVPQFDT</sequence>
<dbReference type="Pfam" id="PF01844">
    <property type="entry name" value="HNH"/>
    <property type="match status" value="1"/>
</dbReference>
<dbReference type="Proteomes" id="UP000653099">
    <property type="component" value="Unassembled WGS sequence"/>
</dbReference>
<dbReference type="InterPro" id="IPR002711">
    <property type="entry name" value="HNH"/>
</dbReference>
<organism evidence="3 4">
    <name type="scientific">Halobellus salinus</name>
    <dbReference type="NCBI Taxonomy" id="931585"/>
    <lineage>
        <taxon>Archaea</taxon>
        <taxon>Methanobacteriati</taxon>
        <taxon>Methanobacteriota</taxon>
        <taxon>Stenosarchaea group</taxon>
        <taxon>Halobacteria</taxon>
        <taxon>Halobacteriales</taxon>
        <taxon>Haloferacaceae</taxon>
        <taxon>Halobellus</taxon>
    </lineage>
</organism>
<reference evidence="3" key="1">
    <citation type="journal article" date="2014" name="Int. J. Syst. Evol. Microbiol.">
        <title>Complete genome sequence of Corynebacterium casei LMG S-19264T (=DSM 44701T), isolated from a smear-ripened cheese.</title>
        <authorList>
            <consortium name="US DOE Joint Genome Institute (JGI-PGF)"/>
            <person name="Walter F."/>
            <person name="Albersmeier A."/>
            <person name="Kalinowski J."/>
            <person name="Ruckert C."/>
        </authorList>
    </citation>
    <scope>NUCLEOTIDE SEQUENCE</scope>
    <source>
        <strain evidence="3">JCM 14359</strain>
    </source>
</reference>
<evidence type="ECO:0000259" key="2">
    <source>
        <dbReference type="SMART" id="SM00746"/>
    </source>
</evidence>
<dbReference type="AlphaFoldDB" id="A0A830EE55"/>
<dbReference type="SMART" id="SM00746">
    <property type="entry name" value="TRASH"/>
    <property type="match status" value="2"/>
</dbReference>
<name>A0A830EE55_9EURY</name>
<dbReference type="EMBL" id="BMOC01000029">
    <property type="protein sequence ID" value="GGJ16763.1"/>
    <property type="molecule type" value="Genomic_DNA"/>
</dbReference>
<dbReference type="GO" id="GO:0008270">
    <property type="term" value="F:zinc ion binding"/>
    <property type="evidence" value="ECO:0007669"/>
    <property type="project" value="InterPro"/>
</dbReference>
<dbReference type="GO" id="GO:0004519">
    <property type="term" value="F:endonuclease activity"/>
    <property type="evidence" value="ECO:0007669"/>
    <property type="project" value="InterPro"/>
</dbReference>
<reference evidence="3" key="2">
    <citation type="submission" date="2020-09" db="EMBL/GenBank/DDBJ databases">
        <authorList>
            <person name="Sun Q."/>
            <person name="Ohkuma M."/>
        </authorList>
    </citation>
    <scope>NUCLEOTIDE SEQUENCE</scope>
    <source>
        <strain evidence="3">JCM 14359</strain>
    </source>
</reference>
<dbReference type="InterPro" id="IPR041025">
    <property type="entry name" value="HNH_repeat"/>
</dbReference>
<dbReference type="CDD" id="cd00085">
    <property type="entry name" value="HNHc"/>
    <property type="match status" value="1"/>
</dbReference>
<evidence type="ECO:0000259" key="1">
    <source>
        <dbReference type="SMART" id="SM00507"/>
    </source>
</evidence>
<comment type="caution">
    <text evidence="3">The sequence shown here is derived from an EMBL/GenBank/DDBJ whole genome shotgun (WGS) entry which is preliminary data.</text>
</comment>
<feature type="domain" description="TRASH" evidence="2">
    <location>
        <begin position="191"/>
        <end position="225"/>
    </location>
</feature>
<accession>A0A830EE55</accession>
<dbReference type="SMART" id="SM00507">
    <property type="entry name" value="HNHc"/>
    <property type="match status" value="1"/>
</dbReference>
<dbReference type="OrthoDB" id="307943at2157"/>